<dbReference type="PROSITE" id="PS50011">
    <property type="entry name" value="PROTEIN_KINASE_DOM"/>
    <property type="match status" value="1"/>
</dbReference>
<proteinExistence type="predicted"/>
<keyword evidence="3" id="KW-0808">Transferase</keyword>
<dbReference type="Proteomes" id="UP001239626">
    <property type="component" value="Unassembled WGS sequence"/>
</dbReference>
<dbReference type="GO" id="GO:0004674">
    <property type="term" value="F:protein serine/threonine kinase activity"/>
    <property type="evidence" value="ECO:0007669"/>
    <property type="project" value="UniProtKB-KW"/>
</dbReference>
<sequence length="417" mass="45998">MRPNTPSQYVIDEHGNRHGRHDEVARAGQGVVYRTADPGLAIKQPLKPGTDQLDDSKDFAALFRRIRSLPIPSRIPMSLPLAILRDQPGYVMRLLGSMEPFDVLDCQDFESYIATGSTKRRFYALYRCAAMLARLHAAGIVYVDLSTNNVLLGPGEMPEVWLIDTDNLRVEADNGPTVFTPHLGAPEVVQRTDSARPRTDAWAFAVLAFKLLTMGHPFLGKRVLGAQDEDAGWDADPVEDGVPSDRDEQAYAGLLPWILDQDDDSNAADTGLPAELVTTPRLLALFQETFGPGRTNPHRRPAASLWAWELARAFDTSLTCTNCRMSFLSDQHDKCPYCEAPAPRHVVARGPFGDKVYQGGKESIAVPARILEPFSPDSGDDIRYQVEIDFEAGTARPVRGTADLPPELGFEFRGSGR</sequence>
<feature type="region of interest" description="Disordered" evidence="1">
    <location>
        <begin position="1"/>
        <end position="20"/>
    </location>
</feature>
<evidence type="ECO:0000256" key="1">
    <source>
        <dbReference type="SAM" id="MobiDB-lite"/>
    </source>
</evidence>
<keyword evidence="3" id="KW-0723">Serine/threonine-protein kinase</keyword>
<dbReference type="EMBL" id="JAUSVB010000008">
    <property type="protein sequence ID" value="MDQ0375990.1"/>
    <property type="molecule type" value="Genomic_DNA"/>
</dbReference>
<dbReference type="SUPFAM" id="SSF56112">
    <property type="entry name" value="Protein kinase-like (PK-like)"/>
    <property type="match status" value="1"/>
</dbReference>
<evidence type="ECO:0000259" key="2">
    <source>
        <dbReference type="PROSITE" id="PS50011"/>
    </source>
</evidence>
<gene>
    <name evidence="3" type="ORF">J2X26_004333</name>
</gene>
<evidence type="ECO:0000313" key="3">
    <source>
        <dbReference type="EMBL" id="MDQ0375990.1"/>
    </source>
</evidence>
<keyword evidence="4" id="KW-1185">Reference proteome</keyword>
<feature type="domain" description="Protein kinase" evidence="2">
    <location>
        <begin position="18"/>
        <end position="328"/>
    </location>
</feature>
<feature type="region of interest" description="Disordered" evidence="1">
    <location>
        <begin position="397"/>
        <end position="417"/>
    </location>
</feature>
<reference evidence="3 4" key="1">
    <citation type="submission" date="2023-07" db="EMBL/GenBank/DDBJ databases">
        <title>Sorghum-associated microbial communities from plants grown in Nebraska, USA.</title>
        <authorList>
            <person name="Schachtman D."/>
        </authorList>
    </citation>
    <scope>NUCLEOTIDE SEQUENCE [LARGE SCALE GENOMIC DNA]</scope>
    <source>
        <strain evidence="3 4">BE332</strain>
    </source>
</reference>
<dbReference type="InterPro" id="IPR008266">
    <property type="entry name" value="Tyr_kinase_AS"/>
</dbReference>
<feature type="compositionally biased region" description="Basic and acidic residues" evidence="1">
    <location>
        <begin position="11"/>
        <end position="20"/>
    </location>
</feature>
<dbReference type="PROSITE" id="PS00109">
    <property type="entry name" value="PROTEIN_KINASE_TYR"/>
    <property type="match status" value="1"/>
</dbReference>
<organism evidence="3 4">
    <name type="scientific">Cellulomonas humilata</name>
    <dbReference type="NCBI Taxonomy" id="144055"/>
    <lineage>
        <taxon>Bacteria</taxon>
        <taxon>Bacillati</taxon>
        <taxon>Actinomycetota</taxon>
        <taxon>Actinomycetes</taxon>
        <taxon>Micrococcales</taxon>
        <taxon>Cellulomonadaceae</taxon>
        <taxon>Cellulomonas</taxon>
    </lineage>
</organism>
<name>A0ABU0EL27_9CELL</name>
<evidence type="ECO:0000313" key="4">
    <source>
        <dbReference type="Proteomes" id="UP001239626"/>
    </source>
</evidence>
<comment type="caution">
    <text evidence="3">The sequence shown here is derived from an EMBL/GenBank/DDBJ whole genome shotgun (WGS) entry which is preliminary data.</text>
</comment>
<accession>A0ABU0EL27</accession>
<dbReference type="Pfam" id="PF00069">
    <property type="entry name" value="Pkinase"/>
    <property type="match status" value="1"/>
</dbReference>
<dbReference type="Gene3D" id="1.10.510.10">
    <property type="entry name" value="Transferase(Phosphotransferase) domain 1"/>
    <property type="match status" value="1"/>
</dbReference>
<keyword evidence="3" id="KW-0418">Kinase</keyword>
<dbReference type="InterPro" id="IPR000719">
    <property type="entry name" value="Prot_kinase_dom"/>
</dbReference>
<dbReference type="InterPro" id="IPR011009">
    <property type="entry name" value="Kinase-like_dom_sf"/>
</dbReference>
<dbReference type="RefSeq" id="WP_307494777.1">
    <property type="nucleotide sequence ID" value="NZ_JAUSVB010000008.1"/>
</dbReference>
<protein>
    <submittedName>
        <fullName evidence="3">Serine/threonine protein kinase</fullName>
    </submittedName>
</protein>